<evidence type="ECO:0000259" key="1">
    <source>
        <dbReference type="Pfam" id="PF13619"/>
    </source>
</evidence>
<keyword evidence="3" id="KW-1185">Reference proteome</keyword>
<organism evidence="2 3">
    <name type="scientific">Lentzea pudingi</name>
    <dbReference type="NCBI Taxonomy" id="1789439"/>
    <lineage>
        <taxon>Bacteria</taxon>
        <taxon>Bacillati</taxon>
        <taxon>Actinomycetota</taxon>
        <taxon>Actinomycetes</taxon>
        <taxon>Pseudonocardiales</taxon>
        <taxon>Pseudonocardiaceae</taxon>
        <taxon>Lentzea</taxon>
    </lineage>
</organism>
<feature type="domain" description="KTSC" evidence="1">
    <location>
        <begin position="7"/>
        <end position="64"/>
    </location>
</feature>
<dbReference type="InterPro" id="IPR025309">
    <property type="entry name" value="KTSC_dom"/>
</dbReference>
<gene>
    <name evidence="2" type="ORF">GCM10011609_33710</name>
</gene>
<sequence>MHHQQVTSSNIRSIGYDASSTLLEVTFTDGSTYRYQAVPVEVHAQFIKATSHGKYFHAHIRDHYATPRVS</sequence>
<accession>A0ABQ2HW71</accession>
<comment type="caution">
    <text evidence="2">The sequence shown here is derived from an EMBL/GenBank/DDBJ whole genome shotgun (WGS) entry which is preliminary data.</text>
</comment>
<evidence type="ECO:0000313" key="2">
    <source>
        <dbReference type="EMBL" id="GGM93451.1"/>
    </source>
</evidence>
<reference evidence="3" key="1">
    <citation type="journal article" date="2019" name="Int. J. Syst. Evol. Microbiol.">
        <title>The Global Catalogue of Microorganisms (GCM) 10K type strain sequencing project: providing services to taxonomists for standard genome sequencing and annotation.</title>
        <authorList>
            <consortium name="The Broad Institute Genomics Platform"/>
            <consortium name="The Broad Institute Genome Sequencing Center for Infectious Disease"/>
            <person name="Wu L."/>
            <person name="Ma J."/>
        </authorList>
    </citation>
    <scope>NUCLEOTIDE SEQUENCE [LARGE SCALE GENOMIC DNA]</scope>
    <source>
        <strain evidence="3">CGMCC 4.7319</strain>
    </source>
</reference>
<protein>
    <recommendedName>
        <fullName evidence="1">KTSC domain-containing protein</fullName>
    </recommendedName>
</protein>
<dbReference type="EMBL" id="BMNC01000004">
    <property type="protein sequence ID" value="GGM93451.1"/>
    <property type="molecule type" value="Genomic_DNA"/>
</dbReference>
<dbReference type="Proteomes" id="UP000597656">
    <property type="component" value="Unassembled WGS sequence"/>
</dbReference>
<name>A0ABQ2HW71_9PSEU</name>
<evidence type="ECO:0000313" key="3">
    <source>
        <dbReference type="Proteomes" id="UP000597656"/>
    </source>
</evidence>
<dbReference type="RefSeq" id="WP_189155675.1">
    <property type="nucleotide sequence ID" value="NZ_BMNC01000004.1"/>
</dbReference>
<proteinExistence type="predicted"/>
<dbReference type="Pfam" id="PF13619">
    <property type="entry name" value="KTSC"/>
    <property type="match status" value="1"/>
</dbReference>